<dbReference type="Proteomes" id="UP000030686">
    <property type="component" value="Unassembled WGS sequence"/>
</dbReference>
<accession>W6PYM4</accession>
<evidence type="ECO:0000313" key="2">
    <source>
        <dbReference type="Proteomes" id="UP000030686"/>
    </source>
</evidence>
<gene>
    <name evidence="1" type="ORF">PROQFM164_S01g000873</name>
</gene>
<dbReference type="AlphaFoldDB" id="W6PYM4"/>
<dbReference type="OrthoDB" id="76567at2759"/>
<dbReference type="OMA" id="WWLASSQ"/>
<organism evidence="1 2">
    <name type="scientific">Penicillium roqueforti (strain FM164)</name>
    <dbReference type="NCBI Taxonomy" id="1365484"/>
    <lineage>
        <taxon>Eukaryota</taxon>
        <taxon>Fungi</taxon>
        <taxon>Dikarya</taxon>
        <taxon>Ascomycota</taxon>
        <taxon>Pezizomycotina</taxon>
        <taxon>Eurotiomycetes</taxon>
        <taxon>Eurotiomycetidae</taxon>
        <taxon>Eurotiales</taxon>
        <taxon>Aspergillaceae</taxon>
        <taxon>Penicillium</taxon>
    </lineage>
</organism>
<reference evidence="1" key="1">
    <citation type="journal article" date="2014" name="Nat. Commun.">
        <title>Multiple recent horizontal transfers of a large genomic region in cheese making fungi.</title>
        <authorList>
            <person name="Cheeseman K."/>
            <person name="Ropars J."/>
            <person name="Renault P."/>
            <person name="Dupont J."/>
            <person name="Gouzy J."/>
            <person name="Branca A."/>
            <person name="Abraham A.L."/>
            <person name="Ceppi M."/>
            <person name="Conseiller E."/>
            <person name="Debuchy R."/>
            <person name="Malagnac F."/>
            <person name="Goarin A."/>
            <person name="Silar P."/>
            <person name="Lacoste S."/>
            <person name="Sallet E."/>
            <person name="Bensimon A."/>
            <person name="Giraud T."/>
            <person name="Brygoo Y."/>
        </authorList>
    </citation>
    <scope>NUCLEOTIDE SEQUENCE [LARGE SCALE GENOMIC DNA]</scope>
    <source>
        <strain evidence="1">FM164</strain>
    </source>
</reference>
<name>W6PYM4_PENRF</name>
<protein>
    <submittedName>
        <fullName evidence="1">Genomic scaffold, ProqFM164S01</fullName>
    </submittedName>
</protein>
<proteinExistence type="predicted"/>
<keyword evidence="2" id="KW-1185">Reference proteome</keyword>
<evidence type="ECO:0000313" key="1">
    <source>
        <dbReference type="EMBL" id="CDM27064.1"/>
    </source>
</evidence>
<sequence length="109" mass="12131">MIVTIPGRPHDAIVGELQSEFNRAILFANLGRTLCSLTTARVEGNICSKEPDGSWIPEQLPPGRNDRWPTIVLEVGVSESKKKLRADAAWWLASSQGQVHVVIIIYSHW</sequence>
<dbReference type="EMBL" id="HG792015">
    <property type="protein sequence ID" value="CDM27064.1"/>
    <property type="molecule type" value="Genomic_DNA"/>
</dbReference>